<gene>
    <name evidence="1" type="ORF">HMPREF9710_04124</name>
</gene>
<sequence length="81" mass="9275">MDIQPETPWDSTPDVSARIVTAIGRIATVLRAGMKIYLARMPCNFRQASAIMRPRLRDHAAPIQERWQSGRMYLTRNQAYG</sequence>
<dbReference type="EMBL" id="AGZI01000050">
    <property type="protein sequence ID" value="EKU80585.1"/>
    <property type="molecule type" value="Genomic_DNA"/>
</dbReference>
<evidence type="ECO:0000313" key="1">
    <source>
        <dbReference type="EMBL" id="EKU80585.1"/>
    </source>
</evidence>
<dbReference type="AlphaFoldDB" id="K9DT74"/>
<dbReference type="HOGENOM" id="CLU_2569800_0_0_4"/>
<protein>
    <submittedName>
        <fullName evidence="1">Uncharacterized protein</fullName>
    </submittedName>
</protein>
<name>K9DT74_9BURK</name>
<dbReference type="Proteomes" id="UP000009874">
    <property type="component" value="Unassembled WGS sequence"/>
</dbReference>
<accession>K9DT74</accession>
<proteinExistence type="predicted"/>
<keyword evidence="2" id="KW-1185">Reference proteome</keyword>
<evidence type="ECO:0000313" key="2">
    <source>
        <dbReference type="Proteomes" id="UP000009874"/>
    </source>
</evidence>
<reference evidence="1 2" key="1">
    <citation type="submission" date="2012-09" db="EMBL/GenBank/DDBJ databases">
        <title>The Genome Sequence of Massilia timonae CCUG 45783.</title>
        <authorList>
            <consortium name="The Broad Institute Genome Sequencing Platform"/>
            <person name="Earl A."/>
            <person name="Ward D."/>
            <person name="Feldgarden M."/>
            <person name="Gevers D."/>
            <person name="Huys G."/>
            <person name="Walker B."/>
            <person name="Young S.K."/>
            <person name="Zeng Q."/>
            <person name="Gargeya S."/>
            <person name="Fitzgerald M."/>
            <person name="Haas B."/>
            <person name="Abouelleil A."/>
            <person name="Alvarado L."/>
            <person name="Arachchi H.M."/>
            <person name="Berlin A.M."/>
            <person name="Chapman S.B."/>
            <person name="Goldberg J."/>
            <person name="Griggs A."/>
            <person name="Gujja S."/>
            <person name="Hansen M."/>
            <person name="Howarth C."/>
            <person name="Imamovic A."/>
            <person name="Larimer J."/>
            <person name="McCowen C."/>
            <person name="Montmayeur A."/>
            <person name="Murphy C."/>
            <person name="Neiman D."/>
            <person name="Pearson M."/>
            <person name="Priest M."/>
            <person name="Roberts A."/>
            <person name="Saif S."/>
            <person name="Shea T."/>
            <person name="Sisk P."/>
            <person name="Sykes S."/>
            <person name="Wortman J."/>
            <person name="Nusbaum C."/>
            <person name="Birren B."/>
        </authorList>
    </citation>
    <scope>NUCLEOTIDE SEQUENCE [LARGE SCALE GENOMIC DNA]</scope>
    <source>
        <strain evidence="1 2">CCUG 45783</strain>
    </source>
</reference>
<comment type="caution">
    <text evidence="1">The sequence shown here is derived from an EMBL/GenBank/DDBJ whole genome shotgun (WGS) entry which is preliminary data.</text>
</comment>
<organism evidence="1 2">
    <name type="scientific">Massilia timonae CCUG 45783</name>
    <dbReference type="NCBI Taxonomy" id="883126"/>
    <lineage>
        <taxon>Bacteria</taxon>
        <taxon>Pseudomonadati</taxon>
        <taxon>Pseudomonadota</taxon>
        <taxon>Betaproteobacteria</taxon>
        <taxon>Burkholderiales</taxon>
        <taxon>Oxalobacteraceae</taxon>
        <taxon>Telluria group</taxon>
        <taxon>Massilia</taxon>
    </lineage>
</organism>